<dbReference type="AlphaFoldDB" id="Q1STP4"/>
<evidence type="ECO:0000313" key="4">
    <source>
        <dbReference type="EMBL" id="RHN38546.1"/>
    </source>
</evidence>
<keyword evidence="6" id="KW-1185">Reference proteome</keyword>
<dbReference type="EnsemblPlants" id="AET01103">
    <property type="protein sequence ID" value="AET01103"/>
    <property type="gene ID" value="MTR_8g005040"/>
</dbReference>
<reference evidence="2" key="1">
    <citation type="submission" date="2006-03" db="EMBL/GenBank/DDBJ databases">
        <authorList>
            <person name="Shaull S."/>
            <person name="Lin S."/>
            <person name="Dixon R."/>
            <person name="May G."/>
            <person name="Sumner L."/>
            <person name="Gonzales B."/>
            <person name="Cook D."/>
            <person name="Kim D."/>
            <person name="Roe B.A."/>
        </authorList>
    </citation>
    <scope>NUCLEOTIDE SEQUENCE</scope>
</reference>
<dbReference type="PANTHER" id="PTHR47532">
    <property type="entry name" value="RETINAL-BINDING PROTEIN"/>
    <property type="match status" value="1"/>
</dbReference>
<dbReference type="eggNOG" id="ENOG502QSP4">
    <property type="taxonomic scope" value="Eukaryota"/>
</dbReference>
<dbReference type="OMA" id="NDDHGPM"/>
<evidence type="ECO:0000313" key="3">
    <source>
        <dbReference type="EMBL" id="AET01103.1"/>
    </source>
</evidence>
<protein>
    <submittedName>
        <fullName evidence="2">Proteinase inhibitor I4, serpin; emp24/gp25L/p24</fullName>
    </submittedName>
    <submittedName>
        <fullName evidence="4">Putative GOLD domain-containing protein</fullName>
    </submittedName>
    <submittedName>
        <fullName evidence="3">Serpin, putative</fullName>
    </submittedName>
</protein>
<evidence type="ECO:0000313" key="5">
    <source>
        <dbReference type="EnsemblPlants" id="AET01103"/>
    </source>
</evidence>
<evidence type="ECO:0000313" key="2">
    <source>
        <dbReference type="EMBL" id="ABE93045.1"/>
    </source>
</evidence>
<reference evidence="3 6" key="3">
    <citation type="journal article" date="2011" name="Nature">
        <title>The Medicago genome provides insight into the evolution of rhizobial symbioses.</title>
        <authorList>
            <person name="Young N.D."/>
            <person name="Debelle F."/>
            <person name="Oldroyd G.E."/>
            <person name="Geurts R."/>
            <person name="Cannon S.B."/>
            <person name="Udvardi M.K."/>
            <person name="Benedito V.A."/>
            <person name="Mayer K.F."/>
            <person name="Gouzy J."/>
            <person name="Schoof H."/>
            <person name="Van de Peer Y."/>
            <person name="Proost S."/>
            <person name="Cook D.R."/>
            <person name="Meyers B.C."/>
            <person name="Spannagl M."/>
            <person name="Cheung F."/>
            <person name="De Mita S."/>
            <person name="Krishnakumar V."/>
            <person name="Gundlach H."/>
            <person name="Zhou S."/>
            <person name="Mudge J."/>
            <person name="Bharti A.K."/>
            <person name="Murray J.D."/>
            <person name="Naoumkina M.A."/>
            <person name="Rosen B."/>
            <person name="Silverstein K.A."/>
            <person name="Tang H."/>
            <person name="Rombauts S."/>
            <person name="Zhao P.X."/>
            <person name="Zhou P."/>
            <person name="Barbe V."/>
            <person name="Bardou P."/>
            <person name="Bechner M."/>
            <person name="Bellec A."/>
            <person name="Berger A."/>
            <person name="Berges H."/>
            <person name="Bidwell S."/>
            <person name="Bisseling T."/>
            <person name="Choisne N."/>
            <person name="Couloux A."/>
            <person name="Denny R."/>
            <person name="Deshpande S."/>
            <person name="Dai X."/>
            <person name="Doyle J.J."/>
            <person name="Dudez A.M."/>
            <person name="Farmer A.D."/>
            <person name="Fouteau S."/>
            <person name="Franken C."/>
            <person name="Gibelin C."/>
            <person name="Gish J."/>
            <person name="Goldstein S."/>
            <person name="Gonzalez A.J."/>
            <person name="Green P.J."/>
            <person name="Hallab A."/>
            <person name="Hartog M."/>
            <person name="Hua A."/>
            <person name="Humphray S.J."/>
            <person name="Jeong D.H."/>
            <person name="Jing Y."/>
            <person name="Jocker A."/>
            <person name="Kenton S.M."/>
            <person name="Kim D.J."/>
            <person name="Klee K."/>
            <person name="Lai H."/>
            <person name="Lang C."/>
            <person name="Lin S."/>
            <person name="Macmil S.L."/>
            <person name="Magdelenat G."/>
            <person name="Matthews L."/>
            <person name="McCorrison J."/>
            <person name="Monaghan E.L."/>
            <person name="Mun J.H."/>
            <person name="Najar F.Z."/>
            <person name="Nicholson C."/>
            <person name="Noirot C."/>
            <person name="O'Bleness M."/>
            <person name="Paule C.R."/>
            <person name="Poulain J."/>
            <person name="Prion F."/>
            <person name="Qin B."/>
            <person name="Qu C."/>
            <person name="Retzel E.F."/>
            <person name="Riddle C."/>
            <person name="Sallet E."/>
            <person name="Samain S."/>
            <person name="Samson N."/>
            <person name="Sanders I."/>
            <person name="Saurat O."/>
            <person name="Scarpelli C."/>
            <person name="Schiex T."/>
            <person name="Segurens B."/>
            <person name="Severin A.J."/>
            <person name="Sherrier D.J."/>
            <person name="Shi R."/>
            <person name="Sims S."/>
            <person name="Singer S.R."/>
            <person name="Sinharoy S."/>
            <person name="Sterck L."/>
            <person name="Viollet A."/>
            <person name="Wang B.B."/>
            <person name="Wang K."/>
            <person name="Wang M."/>
            <person name="Wang X."/>
            <person name="Warfsmann J."/>
            <person name="Weissenbach J."/>
            <person name="White D.D."/>
            <person name="White J.D."/>
            <person name="Wiley G.B."/>
            <person name="Wincker P."/>
            <person name="Xing Y."/>
            <person name="Yang L."/>
            <person name="Yao Z."/>
            <person name="Ying F."/>
            <person name="Zhai J."/>
            <person name="Zhou L."/>
            <person name="Zuber A."/>
            <person name="Denarie J."/>
            <person name="Dixon R.A."/>
            <person name="May G.D."/>
            <person name="Schwartz D.C."/>
            <person name="Rogers J."/>
            <person name="Quetier F."/>
            <person name="Town C.D."/>
            <person name="Roe B.A."/>
        </authorList>
    </citation>
    <scope>NUCLEOTIDE SEQUENCE [LARGE SCALE GENOMIC DNA]</scope>
    <source>
        <strain evidence="3">A17</strain>
        <strain evidence="5 6">cv. Jemalong A17</strain>
    </source>
</reference>
<dbReference type="Gene3D" id="2.60.120.680">
    <property type="entry name" value="GOLD domain"/>
    <property type="match status" value="1"/>
</dbReference>
<dbReference type="InterPro" id="IPR036598">
    <property type="entry name" value="GOLD_dom_sf"/>
</dbReference>
<dbReference type="PANTHER" id="PTHR47532:SF1">
    <property type="entry name" value="RETINAL-BINDING PROTEIN"/>
    <property type="match status" value="1"/>
</dbReference>
<dbReference type="HOGENOM" id="CLU_059106_1_0_1"/>
<reference evidence="5" key="5">
    <citation type="submission" date="2015-04" db="UniProtKB">
        <authorList>
            <consortium name="EnsemblPlants"/>
        </authorList>
    </citation>
    <scope>IDENTIFICATION</scope>
    <source>
        <strain evidence="5">cv. Jemalong A17</strain>
    </source>
</reference>
<dbReference type="Gramene" id="rna44499">
    <property type="protein sequence ID" value="RHN38546.1"/>
    <property type="gene ID" value="gene44499"/>
</dbReference>
<name>Q1STP4_MEDTR</name>
<dbReference type="InterPro" id="IPR009038">
    <property type="entry name" value="GOLD_dom"/>
</dbReference>
<evidence type="ECO:0000259" key="1">
    <source>
        <dbReference type="PROSITE" id="PS50866"/>
    </source>
</evidence>
<reference evidence="3 6" key="4">
    <citation type="journal article" date="2014" name="BMC Genomics">
        <title>An improved genome release (version Mt4.0) for the model legume Medicago truncatula.</title>
        <authorList>
            <person name="Tang H."/>
            <person name="Krishnakumar V."/>
            <person name="Bidwell S."/>
            <person name="Rosen B."/>
            <person name="Chan A."/>
            <person name="Zhou S."/>
            <person name="Gentzbittel L."/>
            <person name="Childs K.L."/>
            <person name="Yandell M."/>
            <person name="Gundlach H."/>
            <person name="Mayer K.F."/>
            <person name="Schwartz D.C."/>
            <person name="Town C.D."/>
        </authorList>
    </citation>
    <scope>GENOME REANNOTATION</scope>
    <source>
        <strain evidence="5 6">cv. Jemalong A17</strain>
    </source>
</reference>
<sequence length="428" mass="49235">MAASTEGLVPITRAFLSSYYDKHPFTPPLSSDVSHLTSLLRTMATDLGIDDEALTFTQPPHKIDENMWKNREYIEETIFLLQQSNWPDPLKQQQSTPDNIQFSIILGKLKDKLHRTLTTLESFQIKNADHVFNTVMTYLPQDFRGTLLRQQRERSERNKQAEVDALVYSGASIRDRYALLWKQQMDRRRQLAQLGSATGVYKTLVKYLVGVPEVLLDFTRQINDDDGPMEEQRHRYGPPLYNLTSMILSVRFFLSLSWARYESKKLKGEQLAVLEQAVDVYTMEFERFITFLSGVFANSPFFIPADVAGAVEIRKNDDYKEISVPAGKTFEVILSVDSVNSYIAWDFSLVQGKINMDIGFSLEFASPTGEKILMLPYRRYESEQGNFCTLMAGSYKLIWDNTHSTFFRKVLRYKVDCIPPVAEPVPFD</sequence>
<dbReference type="STRING" id="3880.Q1STP4"/>
<dbReference type="PROSITE" id="PS50866">
    <property type="entry name" value="GOLD"/>
    <property type="match status" value="1"/>
</dbReference>
<evidence type="ECO:0000313" key="6">
    <source>
        <dbReference type="Proteomes" id="UP000002051"/>
    </source>
</evidence>
<dbReference type="Proteomes" id="UP000265566">
    <property type="component" value="Chromosome 8"/>
</dbReference>
<dbReference type="EMBL" id="CM001224">
    <property type="protein sequence ID" value="AET01103.1"/>
    <property type="molecule type" value="Genomic_DNA"/>
</dbReference>
<accession>Q1STP4</accession>
<dbReference type="EMBL" id="PSQE01000008">
    <property type="protein sequence ID" value="RHN38546.1"/>
    <property type="molecule type" value="Genomic_DNA"/>
</dbReference>
<gene>
    <name evidence="5" type="primary">11437022</name>
    <name evidence="3" type="ordered locus">MTR_8g005040</name>
    <name evidence="2" type="ORF">MtrDRAFT_AC136139g17v2</name>
    <name evidence="4" type="ORF">MtrunA17_Chr8g0334391</name>
</gene>
<dbReference type="PaxDb" id="3880-AET01103"/>
<organism evidence="2">
    <name type="scientific">Medicago truncatula</name>
    <name type="common">Barrel medic</name>
    <name type="synonym">Medicago tribuloides</name>
    <dbReference type="NCBI Taxonomy" id="3880"/>
    <lineage>
        <taxon>Eukaryota</taxon>
        <taxon>Viridiplantae</taxon>
        <taxon>Streptophyta</taxon>
        <taxon>Embryophyta</taxon>
        <taxon>Tracheophyta</taxon>
        <taxon>Spermatophyta</taxon>
        <taxon>Magnoliopsida</taxon>
        <taxon>eudicotyledons</taxon>
        <taxon>Gunneridae</taxon>
        <taxon>Pentapetalae</taxon>
        <taxon>rosids</taxon>
        <taxon>fabids</taxon>
        <taxon>Fabales</taxon>
        <taxon>Fabaceae</taxon>
        <taxon>Papilionoideae</taxon>
        <taxon>50 kb inversion clade</taxon>
        <taxon>NPAAA clade</taxon>
        <taxon>Hologalegina</taxon>
        <taxon>IRL clade</taxon>
        <taxon>Trifolieae</taxon>
        <taxon>Medicago</taxon>
    </lineage>
</organism>
<dbReference type="SUPFAM" id="SSF101576">
    <property type="entry name" value="Supernatant protein factor (SPF), C-terminal domain"/>
    <property type="match status" value="1"/>
</dbReference>
<dbReference type="Proteomes" id="UP000002051">
    <property type="component" value="Chromosome 8"/>
</dbReference>
<feature type="domain" description="GOLD" evidence="1">
    <location>
        <begin position="315"/>
        <end position="417"/>
    </location>
</feature>
<dbReference type="EMBL" id="AC136139">
    <property type="protein sequence ID" value="ABE93045.1"/>
    <property type="molecule type" value="Genomic_DNA"/>
</dbReference>
<proteinExistence type="predicted"/>
<dbReference type="OrthoDB" id="1434354at2759"/>
<reference evidence="2" key="2">
    <citation type="submission" date="2007-04" db="EMBL/GenBank/DDBJ databases">
        <authorList>
            <consortium name="The International Medicago Genome Annotation Group"/>
        </authorList>
    </citation>
    <scope>NUCLEOTIDE SEQUENCE</scope>
</reference>
<dbReference type="KEGG" id="mtr:11437022"/>
<reference evidence="4" key="6">
    <citation type="journal article" date="2018" name="Nat. Plants">
        <title>Whole-genome landscape of Medicago truncatula symbiotic genes.</title>
        <authorList>
            <person name="Pecrix Y."/>
            <person name="Gamas P."/>
            <person name="Carrere S."/>
        </authorList>
    </citation>
    <scope>NUCLEOTIDE SEQUENCE</scope>
    <source>
        <tissue evidence="4">Leaves</tissue>
    </source>
</reference>